<dbReference type="InterPro" id="IPR006140">
    <property type="entry name" value="D-isomer_DH_NAD-bd"/>
</dbReference>
<evidence type="ECO:0000256" key="3">
    <source>
        <dbReference type="ARBA" id="ARBA00051801"/>
    </source>
</evidence>
<comment type="catalytic activity">
    <reaction evidence="4">
        <text>(R)-glycerate + NADP(+) = 3-hydroxypyruvate + NADPH + H(+)</text>
        <dbReference type="Rhea" id="RHEA:18657"/>
        <dbReference type="ChEBI" id="CHEBI:15378"/>
        <dbReference type="ChEBI" id="CHEBI:16659"/>
        <dbReference type="ChEBI" id="CHEBI:17180"/>
        <dbReference type="ChEBI" id="CHEBI:57783"/>
        <dbReference type="ChEBI" id="CHEBI:58349"/>
        <dbReference type="EC" id="1.1.1.81"/>
    </reaction>
</comment>
<comment type="caution">
    <text evidence="13">The sequence shown here is derived from an EMBL/GenBank/DDBJ whole genome shotgun (WGS) entry which is preliminary data.</text>
</comment>
<dbReference type="Gene3D" id="3.40.50.720">
    <property type="entry name" value="NAD(P)-binding Rossmann-like Domain"/>
    <property type="match status" value="2"/>
</dbReference>
<dbReference type="Pfam" id="PF00389">
    <property type="entry name" value="2-Hacid_dh"/>
    <property type="match status" value="1"/>
</dbReference>
<dbReference type="AlphaFoldDB" id="A0A4Y4EUB3"/>
<dbReference type="CDD" id="cd05301">
    <property type="entry name" value="GDH"/>
    <property type="match status" value="1"/>
</dbReference>
<dbReference type="PANTHER" id="PTHR10996:SF283">
    <property type="entry name" value="GLYOXYLATE_HYDROXYPYRUVATE REDUCTASE B"/>
    <property type="match status" value="1"/>
</dbReference>
<evidence type="ECO:0000256" key="9">
    <source>
        <dbReference type="ARBA" id="ARBA00073362"/>
    </source>
</evidence>
<keyword evidence="13" id="KW-0670">Pyruvate</keyword>
<dbReference type="GO" id="GO:0016618">
    <property type="term" value="F:hydroxypyruvate reductase [NAD(P)H] activity"/>
    <property type="evidence" value="ECO:0007669"/>
    <property type="project" value="UniProtKB-EC"/>
</dbReference>
<dbReference type="SUPFAM" id="SSF51735">
    <property type="entry name" value="NAD(P)-binding Rossmann-fold domains"/>
    <property type="match status" value="1"/>
</dbReference>
<evidence type="ECO:0000256" key="10">
    <source>
        <dbReference type="RuleBase" id="RU003719"/>
    </source>
</evidence>
<dbReference type="RefSeq" id="WP_141317425.1">
    <property type="nucleotide sequence ID" value="NZ_BJOC01000008.1"/>
</dbReference>
<evidence type="ECO:0000313" key="13">
    <source>
        <dbReference type="EMBL" id="GED21409.1"/>
    </source>
</evidence>
<dbReference type="GO" id="GO:0005829">
    <property type="term" value="C:cytosol"/>
    <property type="evidence" value="ECO:0007669"/>
    <property type="project" value="TreeGrafter"/>
</dbReference>
<protein>
    <recommendedName>
        <fullName evidence="9">Glyoxylate/hydroxypyruvate reductase B</fullName>
        <ecNumber evidence="7">1.1.1.79</ecNumber>
        <ecNumber evidence="8">1.1.1.81</ecNumber>
    </recommendedName>
</protein>
<keyword evidence="14" id="KW-1185">Reference proteome</keyword>
<evidence type="ECO:0000259" key="12">
    <source>
        <dbReference type="Pfam" id="PF02826"/>
    </source>
</evidence>
<comment type="similarity">
    <text evidence="6">Belongs to the D-isomer specific 2-hydroxyacid dehydrogenase family. GhrB subfamily.</text>
</comment>
<dbReference type="GO" id="GO:0051287">
    <property type="term" value="F:NAD binding"/>
    <property type="evidence" value="ECO:0007669"/>
    <property type="project" value="InterPro"/>
</dbReference>
<gene>
    <name evidence="13" type="ORF">HHA01_03860</name>
</gene>
<evidence type="ECO:0000313" key="14">
    <source>
        <dbReference type="Proteomes" id="UP000319812"/>
    </source>
</evidence>
<dbReference type="Pfam" id="PF02826">
    <property type="entry name" value="2-Hacid_dh_C"/>
    <property type="match status" value="1"/>
</dbReference>
<evidence type="ECO:0000256" key="7">
    <source>
        <dbReference type="ARBA" id="ARBA00066661"/>
    </source>
</evidence>
<proteinExistence type="inferred from homology"/>
<dbReference type="SUPFAM" id="SSF52283">
    <property type="entry name" value="Formate/glycerate dehydrogenase catalytic domain-like"/>
    <property type="match status" value="1"/>
</dbReference>
<accession>A0A4Y4EUB3</accession>
<dbReference type="EMBL" id="BJOC01000008">
    <property type="protein sequence ID" value="GED21409.1"/>
    <property type="molecule type" value="Genomic_DNA"/>
</dbReference>
<dbReference type="FunFam" id="3.40.50.720:FF:000026">
    <property type="entry name" value="Glyoxylate/hydroxypyruvate reductase B"/>
    <property type="match status" value="1"/>
</dbReference>
<evidence type="ECO:0000256" key="4">
    <source>
        <dbReference type="ARBA" id="ARBA00052239"/>
    </source>
</evidence>
<name>A0A4Y4EUB3_9GAMM</name>
<dbReference type="PANTHER" id="PTHR10996">
    <property type="entry name" value="2-HYDROXYACID DEHYDROGENASE-RELATED"/>
    <property type="match status" value="1"/>
</dbReference>
<dbReference type="InterPro" id="IPR029752">
    <property type="entry name" value="D-isomer_DH_CS1"/>
</dbReference>
<comment type="catalytic activity">
    <reaction evidence="3">
        <text>(R)-glycerate + NAD(+) = 3-hydroxypyruvate + NADH + H(+)</text>
        <dbReference type="Rhea" id="RHEA:17905"/>
        <dbReference type="ChEBI" id="CHEBI:15378"/>
        <dbReference type="ChEBI" id="CHEBI:16659"/>
        <dbReference type="ChEBI" id="CHEBI:17180"/>
        <dbReference type="ChEBI" id="CHEBI:57540"/>
        <dbReference type="ChEBI" id="CHEBI:57945"/>
        <dbReference type="EC" id="1.1.1.81"/>
    </reaction>
</comment>
<dbReference type="EC" id="1.1.1.81" evidence="8"/>
<evidence type="ECO:0000256" key="1">
    <source>
        <dbReference type="ARBA" id="ARBA00023002"/>
    </source>
</evidence>
<evidence type="ECO:0000259" key="11">
    <source>
        <dbReference type="Pfam" id="PF00389"/>
    </source>
</evidence>
<keyword evidence="1 10" id="KW-0560">Oxidoreductase</keyword>
<evidence type="ECO:0000256" key="8">
    <source>
        <dbReference type="ARBA" id="ARBA00066674"/>
    </source>
</evidence>
<dbReference type="InterPro" id="IPR036291">
    <property type="entry name" value="NAD(P)-bd_dom_sf"/>
</dbReference>
<evidence type="ECO:0000256" key="2">
    <source>
        <dbReference type="ARBA" id="ARBA00023027"/>
    </source>
</evidence>
<feature type="domain" description="D-isomer specific 2-hydroxyacid dehydrogenase NAD-binding" evidence="12">
    <location>
        <begin position="110"/>
        <end position="289"/>
    </location>
</feature>
<dbReference type="Proteomes" id="UP000319812">
    <property type="component" value="Unassembled WGS sequence"/>
</dbReference>
<dbReference type="InterPro" id="IPR006139">
    <property type="entry name" value="D-isomer_2_OHA_DH_cat_dom"/>
</dbReference>
<evidence type="ECO:0000256" key="6">
    <source>
        <dbReference type="ARBA" id="ARBA00061278"/>
    </source>
</evidence>
<dbReference type="GO" id="GO:0030267">
    <property type="term" value="F:glyoxylate reductase (NADPH) activity"/>
    <property type="evidence" value="ECO:0007669"/>
    <property type="project" value="UniProtKB-EC"/>
</dbReference>
<dbReference type="EC" id="1.1.1.79" evidence="7"/>
<sequence>MSSQKLVVVHELYPELAEQLAECFDLTHFTRVTTQEDMTAFRAALSQADAYVGSGIRFTEELLEAAPRLKVVASVSVGVDSYPVEAMRQRGIVLTNTPDVLTESTADTGFMLMMMAARRAGEMLDMVQNHEWKASLSRQHFGVDMHGKKLGVVGMGRIGQSVARRGRDGFGMSVNYYNRSARPDVESALGARRVELEQLFRESDFICVTIPLTAETEGLIGRHYLAMTRPRAIFVNISRGRVVREDELAACLQDGSLYYAGLDVFEQEPLPADSPLMGLSNVICLPHIGSATFQTRNAMCDLAVENVNRVLAGEQAVTAV</sequence>
<feature type="domain" description="D-isomer specific 2-hydroxyacid dehydrogenase catalytic" evidence="11">
    <location>
        <begin position="15"/>
        <end position="320"/>
    </location>
</feature>
<reference evidence="13 14" key="1">
    <citation type="submission" date="2019-06" db="EMBL/GenBank/DDBJ databases">
        <title>Whole genome shotgun sequence of Halomonas halmophila NBRC 15537.</title>
        <authorList>
            <person name="Hosoyama A."/>
            <person name="Uohara A."/>
            <person name="Ohji S."/>
            <person name="Ichikawa N."/>
        </authorList>
    </citation>
    <scope>NUCLEOTIDE SEQUENCE [LARGE SCALE GENOMIC DNA]</scope>
    <source>
        <strain evidence="13 14">NBRC 15537</strain>
    </source>
</reference>
<evidence type="ECO:0000256" key="5">
    <source>
        <dbReference type="ARBA" id="ARBA00052769"/>
    </source>
</evidence>
<comment type="catalytic activity">
    <reaction evidence="5">
        <text>glycolate + NADP(+) = glyoxylate + NADPH + H(+)</text>
        <dbReference type="Rhea" id="RHEA:10992"/>
        <dbReference type="ChEBI" id="CHEBI:15378"/>
        <dbReference type="ChEBI" id="CHEBI:29805"/>
        <dbReference type="ChEBI" id="CHEBI:36655"/>
        <dbReference type="ChEBI" id="CHEBI:57783"/>
        <dbReference type="ChEBI" id="CHEBI:58349"/>
        <dbReference type="EC" id="1.1.1.79"/>
    </reaction>
</comment>
<dbReference type="OrthoDB" id="9805416at2"/>
<organism evidence="13 14">
    <name type="scientific">Halomonas halmophila</name>
    <dbReference type="NCBI Taxonomy" id="252"/>
    <lineage>
        <taxon>Bacteria</taxon>
        <taxon>Pseudomonadati</taxon>
        <taxon>Pseudomonadota</taxon>
        <taxon>Gammaproteobacteria</taxon>
        <taxon>Oceanospirillales</taxon>
        <taxon>Halomonadaceae</taxon>
        <taxon>Halomonas</taxon>
    </lineage>
</organism>
<keyword evidence="2" id="KW-0520">NAD</keyword>
<dbReference type="InterPro" id="IPR050223">
    <property type="entry name" value="D-isomer_2-hydroxyacid_DH"/>
</dbReference>
<dbReference type="PROSITE" id="PS00065">
    <property type="entry name" value="D_2_HYDROXYACID_DH_1"/>
    <property type="match status" value="1"/>
</dbReference>